<dbReference type="Gene3D" id="1.20.1250.20">
    <property type="entry name" value="MFS general substrate transporter like domains"/>
    <property type="match status" value="3"/>
</dbReference>
<sequence length="609" mass="68148">MKCRPVKINTPLLPCKLYYFFFLAAMASLVPYLPLYMQHIGLSASESAIVYGSMPFISFFIKPLWCMLADKFHKHKLVLILTSVVGAVFGLMCLLVPQVSAGQEPVRVYLFANNSNVIVSKCQLYELDFNTPTEEDKCPQSNKDGNYLHFISDCSLTCTISDNNTEAAKLCFQRTAYCQDYENFESLQMQNVSLQLIAENVTQAQLDLTPAMKCPQYLIDSFEVNSSQFDSVQVKDPLALKCDLACKESTPQKRQKVNDKGLTFGLFFLLYLLSQMFQAVCLPLADAMSLSILTEKHRTSWGRTRVFGTLGWAMFAVISGLFMDSFTQQTSEPNFYAAFILSGSLSMLAAVSGYFMNIPKDIHCTQMMQNLSLLIKDAEICIFLIIMFIFGMHGGALHTFLFWYLGELCSPKVLMGLTLVVNCAAESPMLYFSGWIINKIGHKAILFITMGVYAIRLGAYSFLTNPWYVFLIEPTHAVTYGLLFAAATEYTDIIAPPGMSATLQGLVGGLHWSLGYGIGSLIAGQIYNKYGGVIMFRSFAISALVALIIVWPLEHFVLHKKHHSEPQKDTGKKDPAELQLRDNANEKITANSDDQEEQAKHHLFQDTQS</sequence>
<gene>
    <name evidence="10" type="primary">LOC106151477</name>
</gene>
<dbReference type="InterPro" id="IPR000576">
    <property type="entry name" value="LacY/RafB_perm_fam"/>
</dbReference>
<evidence type="ECO:0000259" key="8">
    <source>
        <dbReference type="Pfam" id="PF12832"/>
    </source>
</evidence>
<dbReference type="InParanoid" id="A0A1S3H246"/>
<feature type="transmembrane region" description="Helical" evidence="7">
    <location>
        <begin position="17"/>
        <end position="36"/>
    </location>
</feature>
<feature type="transmembrane region" description="Helical" evidence="7">
    <location>
        <begin position="77"/>
        <end position="97"/>
    </location>
</feature>
<accession>A0A1S3H246</accession>
<comment type="subcellular location">
    <subcellularLocation>
        <location evidence="1">Membrane</location>
        <topology evidence="1">Multi-pass membrane protein</topology>
    </subcellularLocation>
</comment>
<dbReference type="Pfam" id="PF12832">
    <property type="entry name" value="MFS_1_like"/>
    <property type="match status" value="1"/>
</dbReference>
<dbReference type="OMA" id="ENESYNT"/>
<evidence type="ECO:0000256" key="3">
    <source>
        <dbReference type="ARBA" id="ARBA00022692"/>
    </source>
</evidence>
<dbReference type="KEGG" id="lak:106151477"/>
<feature type="compositionally biased region" description="Basic and acidic residues" evidence="6">
    <location>
        <begin position="564"/>
        <end position="585"/>
    </location>
</feature>
<evidence type="ECO:0000256" key="7">
    <source>
        <dbReference type="SAM" id="Phobius"/>
    </source>
</evidence>
<keyword evidence="9" id="KW-1185">Reference proteome</keyword>
<comment type="similarity">
    <text evidence="2">Belongs to the major facilitator superfamily. MFSD6 family.</text>
</comment>
<feature type="transmembrane region" description="Helical" evidence="7">
    <location>
        <begin position="48"/>
        <end position="65"/>
    </location>
</feature>
<organism evidence="9 10">
    <name type="scientific">Lingula anatina</name>
    <name type="common">Brachiopod</name>
    <name type="synonym">Lingula unguis</name>
    <dbReference type="NCBI Taxonomy" id="7574"/>
    <lineage>
        <taxon>Eukaryota</taxon>
        <taxon>Metazoa</taxon>
        <taxon>Spiralia</taxon>
        <taxon>Lophotrochozoa</taxon>
        <taxon>Brachiopoda</taxon>
        <taxon>Linguliformea</taxon>
        <taxon>Lingulata</taxon>
        <taxon>Lingulida</taxon>
        <taxon>Linguloidea</taxon>
        <taxon>Lingulidae</taxon>
        <taxon>Lingula</taxon>
    </lineage>
</organism>
<dbReference type="InterPro" id="IPR024989">
    <property type="entry name" value="MFS_assoc_dom"/>
</dbReference>
<dbReference type="SUPFAM" id="SSF103473">
    <property type="entry name" value="MFS general substrate transporter"/>
    <property type="match status" value="1"/>
</dbReference>
<dbReference type="GO" id="GO:0005351">
    <property type="term" value="F:carbohydrate:proton symporter activity"/>
    <property type="evidence" value="ECO:0007669"/>
    <property type="project" value="InterPro"/>
</dbReference>
<feature type="transmembrane region" description="Helical" evidence="7">
    <location>
        <begin position="534"/>
        <end position="553"/>
    </location>
</feature>
<keyword evidence="3 7" id="KW-0812">Transmembrane</keyword>
<name>A0A1S3H246_LINAN</name>
<dbReference type="RefSeq" id="XP_013380200.1">
    <property type="nucleotide sequence ID" value="XM_013524746.1"/>
</dbReference>
<keyword evidence="4 7" id="KW-1133">Transmembrane helix</keyword>
<dbReference type="CDD" id="cd17335">
    <property type="entry name" value="MFS_MFSD6"/>
    <property type="match status" value="1"/>
</dbReference>
<feature type="transmembrane region" description="Helical" evidence="7">
    <location>
        <begin position="335"/>
        <end position="357"/>
    </location>
</feature>
<dbReference type="PRINTS" id="PR00174">
    <property type="entry name" value="LACYSMPORT"/>
</dbReference>
<dbReference type="Proteomes" id="UP000085678">
    <property type="component" value="Unplaced"/>
</dbReference>
<feature type="region of interest" description="Disordered" evidence="6">
    <location>
        <begin position="562"/>
        <end position="609"/>
    </location>
</feature>
<dbReference type="PANTHER" id="PTHR16172:SF41">
    <property type="entry name" value="MAJOR FACILITATOR SUPERFAMILY DOMAIN-CONTAINING PROTEIN 6-LIKE"/>
    <property type="match status" value="1"/>
</dbReference>
<reference evidence="10" key="1">
    <citation type="submission" date="2025-08" db="UniProtKB">
        <authorList>
            <consortium name="RefSeq"/>
        </authorList>
    </citation>
    <scope>IDENTIFICATION</scope>
    <source>
        <tissue evidence="10">Gonads</tissue>
    </source>
</reference>
<feature type="transmembrane region" description="Helical" evidence="7">
    <location>
        <begin position="444"/>
        <end position="463"/>
    </location>
</feature>
<evidence type="ECO:0000256" key="4">
    <source>
        <dbReference type="ARBA" id="ARBA00022989"/>
    </source>
</evidence>
<dbReference type="OrthoDB" id="515887at2759"/>
<feature type="transmembrane region" description="Helical" evidence="7">
    <location>
        <begin position="378"/>
        <end position="401"/>
    </location>
</feature>
<dbReference type="InterPro" id="IPR036259">
    <property type="entry name" value="MFS_trans_sf"/>
</dbReference>
<dbReference type="InterPro" id="IPR051717">
    <property type="entry name" value="MFS_MFSD6"/>
</dbReference>
<dbReference type="GeneID" id="106151477"/>
<dbReference type="FunCoup" id="A0A1S3H246">
    <property type="interactions" value="20"/>
</dbReference>
<feature type="transmembrane region" description="Helical" evidence="7">
    <location>
        <begin position="413"/>
        <end position="432"/>
    </location>
</feature>
<evidence type="ECO:0000256" key="6">
    <source>
        <dbReference type="SAM" id="MobiDB-lite"/>
    </source>
</evidence>
<feature type="compositionally biased region" description="Basic and acidic residues" evidence="6">
    <location>
        <begin position="597"/>
        <end position="609"/>
    </location>
</feature>
<dbReference type="AlphaFoldDB" id="A0A1S3H246"/>
<feature type="domain" description="Major facilitator superfamily associated" evidence="8">
    <location>
        <begin position="15"/>
        <end position="537"/>
    </location>
</feature>
<evidence type="ECO:0000256" key="1">
    <source>
        <dbReference type="ARBA" id="ARBA00004141"/>
    </source>
</evidence>
<evidence type="ECO:0000256" key="2">
    <source>
        <dbReference type="ARBA" id="ARBA00005241"/>
    </source>
</evidence>
<protein>
    <submittedName>
        <fullName evidence="10">Major facilitator superfamily domain-containing protein 6</fullName>
    </submittedName>
</protein>
<evidence type="ECO:0000256" key="5">
    <source>
        <dbReference type="ARBA" id="ARBA00023136"/>
    </source>
</evidence>
<dbReference type="GO" id="GO:0016020">
    <property type="term" value="C:membrane"/>
    <property type="evidence" value="ECO:0007669"/>
    <property type="project" value="UniProtKB-SubCell"/>
</dbReference>
<evidence type="ECO:0000313" key="9">
    <source>
        <dbReference type="Proteomes" id="UP000085678"/>
    </source>
</evidence>
<feature type="transmembrane region" description="Helical" evidence="7">
    <location>
        <begin position="262"/>
        <end position="285"/>
    </location>
</feature>
<evidence type="ECO:0000313" key="10">
    <source>
        <dbReference type="RefSeq" id="XP_013380200.1"/>
    </source>
</evidence>
<keyword evidence="5 7" id="KW-0472">Membrane</keyword>
<feature type="transmembrane region" description="Helical" evidence="7">
    <location>
        <begin position="306"/>
        <end position="323"/>
    </location>
</feature>
<dbReference type="PANTHER" id="PTHR16172">
    <property type="entry name" value="MAJOR FACILITATOR SUPERFAMILY DOMAIN-CONTAINING PROTEIN 6-LIKE"/>
    <property type="match status" value="1"/>
</dbReference>
<proteinExistence type="inferred from homology"/>